<dbReference type="AlphaFoldDB" id="A0A497E7V2"/>
<dbReference type="Proteomes" id="UP000279422">
    <property type="component" value="Unassembled WGS sequence"/>
</dbReference>
<dbReference type="InterPro" id="IPR008173">
    <property type="entry name" value="Adenylyl_cyclase_CyaB"/>
</dbReference>
<evidence type="ECO:0000313" key="2">
    <source>
        <dbReference type="EMBL" id="RLE10732.1"/>
    </source>
</evidence>
<dbReference type="Gene3D" id="2.40.320.10">
    <property type="entry name" value="Hypothetical Protein Pfu-838710-001"/>
    <property type="match status" value="1"/>
</dbReference>
<dbReference type="InterPro" id="IPR023577">
    <property type="entry name" value="CYTH_domain"/>
</dbReference>
<sequence>MLEVEIKARVRIEEIEHKLIRLGAKLLDEEEQKDIYFSHPCRDFKKKDEALRVRRVKEGYFLTYKGPKLDQETKTREEIQIKVTEKIFDLLERLSFSKVEEVDKTRRVYRWEDLEICLDRVKDLGEFLEIEGKMWQDRGKIFELLKKLGIPKKELIRKSYLEMLEDKIKSIPKDPTKPPT</sequence>
<evidence type="ECO:0000259" key="1">
    <source>
        <dbReference type="PROSITE" id="PS51707"/>
    </source>
</evidence>
<dbReference type="SUPFAM" id="SSF55154">
    <property type="entry name" value="CYTH-like phosphatases"/>
    <property type="match status" value="1"/>
</dbReference>
<dbReference type="InterPro" id="IPR033469">
    <property type="entry name" value="CYTH-like_dom_sf"/>
</dbReference>
<accession>A0A497E7V2</accession>
<dbReference type="PROSITE" id="PS51707">
    <property type="entry name" value="CYTH"/>
    <property type="match status" value="1"/>
</dbReference>
<dbReference type="NCBIfam" id="TIGR00318">
    <property type="entry name" value="cyaB"/>
    <property type="match status" value="1"/>
</dbReference>
<dbReference type="EMBL" id="QMPZ01000003">
    <property type="protein sequence ID" value="RLE10732.1"/>
    <property type="molecule type" value="Genomic_DNA"/>
</dbReference>
<dbReference type="PANTHER" id="PTHR21028">
    <property type="entry name" value="SI:CH211-156B7.4"/>
    <property type="match status" value="1"/>
</dbReference>
<reference evidence="2 3" key="1">
    <citation type="submission" date="2018-06" db="EMBL/GenBank/DDBJ databases">
        <title>Extensive metabolic versatility and redundancy in microbially diverse, dynamic hydrothermal sediments.</title>
        <authorList>
            <person name="Dombrowski N."/>
            <person name="Teske A."/>
            <person name="Baker B.J."/>
        </authorList>
    </citation>
    <scope>NUCLEOTIDE SEQUENCE [LARGE SCALE GENOMIC DNA]</scope>
    <source>
        <strain evidence="2">B47_G16</strain>
    </source>
</reference>
<feature type="domain" description="CYTH" evidence="1">
    <location>
        <begin position="1"/>
        <end position="166"/>
    </location>
</feature>
<protein>
    <submittedName>
        <fullName evidence="2">Class IV adenylate cyclase</fullName>
    </submittedName>
</protein>
<dbReference type="CDD" id="cd07890">
    <property type="entry name" value="CYTH-like_AC_IV-like"/>
    <property type="match status" value="1"/>
</dbReference>
<dbReference type="Pfam" id="PF01928">
    <property type="entry name" value="CYTH"/>
    <property type="match status" value="1"/>
</dbReference>
<evidence type="ECO:0000313" key="3">
    <source>
        <dbReference type="Proteomes" id="UP000279422"/>
    </source>
</evidence>
<proteinExistence type="predicted"/>
<gene>
    <name evidence="2" type="primary">cyaB</name>
    <name evidence="2" type="ORF">DRJ00_00635</name>
</gene>
<comment type="caution">
    <text evidence="2">The sequence shown here is derived from an EMBL/GenBank/DDBJ whole genome shotgun (WGS) entry which is preliminary data.</text>
</comment>
<organism evidence="2 3">
    <name type="scientific">Aerophobetes bacterium</name>
    <dbReference type="NCBI Taxonomy" id="2030807"/>
    <lineage>
        <taxon>Bacteria</taxon>
        <taxon>Candidatus Aerophobota</taxon>
    </lineage>
</organism>
<dbReference type="PANTHER" id="PTHR21028:SF2">
    <property type="entry name" value="CYTH DOMAIN-CONTAINING PROTEIN"/>
    <property type="match status" value="1"/>
</dbReference>
<name>A0A497E7V2_UNCAE</name>
<dbReference type="SMART" id="SM01118">
    <property type="entry name" value="CYTH"/>
    <property type="match status" value="1"/>
</dbReference>